<dbReference type="VEuPathDB" id="FungiDB:LEMA_P038860.1"/>
<dbReference type="AlphaFoldDB" id="E4ZNC6"/>
<dbReference type="HOGENOM" id="CLU_3160112_0_0_1"/>
<keyword evidence="3" id="KW-1185">Reference proteome</keyword>
<name>E4ZNC6_LEPMJ</name>
<accession>E4ZNC6</accession>
<evidence type="ECO:0000256" key="1">
    <source>
        <dbReference type="SAM" id="MobiDB-lite"/>
    </source>
</evidence>
<feature type="compositionally biased region" description="Low complexity" evidence="1">
    <location>
        <begin position="1"/>
        <end position="19"/>
    </location>
</feature>
<dbReference type="EMBL" id="FP929105">
    <property type="protein sequence ID" value="CBX92985.1"/>
    <property type="molecule type" value="Genomic_DNA"/>
</dbReference>
<dbReference type="Proteomes" id="UP000002668">
    <property type="component" value="Genome"/>
</dbReference>
<evidence type="ECO:0000313" key="3">
    <source>
        <dbReference type="Proteomes" id="UP000002668"/>
    </source>
</evidence>
<feature type="region of interest" description="Disordered" evidence="1">
    <location>
        <begin position="1"/>
        <end position="24"/>
    </location>
</feature>
<proteinExistence type="predicted"/>
<dbReference type="InParanoid" id="E4ZNC6"/>
<reference evidence="3" key="1">
    <citation type="journal article" date="2011" name="Nat. Commun.">
        <title>Effector diversification within compartments of the Leptosphaeria maculans genome affected by Repeat-Induced Point mutations.</title>
        <authorList>
            <person name="Rouxel T."/>
            <person name="Grandaubert J."/>
            <person name="Hane J.K."/>
            <person name="Hoede C."/>
            <person name="van de Wouw A.P."/>
            <person name="Couloux A."/>
            <person name="Dominguez V."/>
            <person name="Anthouard V."/>
            <person name="Bally P."/>
            <person name="Bourras S."/>
            <person name="Cozijnsen A.J."/>
            <person name="Ciuffetti L.M."/>
            <person name="Degrave A."/>
            <person name="Dilmaghani A."/>
            <person name="Duret L."/>
            <person name="Fudal I."/>
            <person name="Goodwin S.B."/>
            <person name="Gout L."/>
            <person name="Glaser N."/>
            <person name="Linglin J."/>
            <person name="Kema G.H.J."/>
            <person name="Lapalu N."/>
            <person name="Lawrence C.B."/>
            <person name="May K."/>
            <person name="Meyer M."/>
            <person name="Ollivier B."/>
            <person name="Poulain J."/>
            <person name="Schoch C.L."/>
            <person name="Simon A."/>
            <person name="Spatafora J.W."/>
            <person name="Stachowiak A."/>
            <person name="Turgeon B.G."/>
            <person name="Tyler B.M."/>
            <person name="Vincent D."/>
            <person name="Weissenbach J."/>
            <person name="Amselem J."/>
            <person name="Quesneville H."/>
            <person name="Oliver R.P."/>
            <person name="Wincker P."/>
            <person name="Balesdent M.-H."/>
            <person name="Howlett B.J."/>
        </authorList>
    </citation>
    <scope>NUCLEOTIDE SEQUENCE [LARGE SCALE GENOMIC DNA]</scope>
    <source>
        <strain evidence="3">JN3 / isolate v23.1.3 / race Av1-4-5-6-7-8</strain>
    </source>
</reference>
<sequence length="48" mass="5214">MQIPNTTNTNTPSSITPQPRNLPALALTQHAQLRAGTTSMQDIRGLQQ</sequence>
<protein>
    <submittedName>
        <fullName evidence="2">Predicted protein</fullName>
    </submittedName>
</protein>
<gene>
    <name evidence="2" type="ORF">LEMA_P038860.1</name>
</gene>
<organism evidence="3">
    <name type="scientific">Leptosphaeria maculans (strain JN3 / isolate v23.1.3 / race Av1-4-5-6-7-8)</name>
    <name type="common">Blackleg fungus</name>
    <name type="synonym">Phoma lingam</name>
    <dbReference type="NCBI Taxonomy" id="985895"/>
    <lineage>
        <taxon>Eukaryota</taxon>
        <taxon>Fungi</taxon>
        <taxon>Dikarya</taxon>
        <taxon>Ascomycota</taxon>
        <taxon>Pezizomycotina</taxon>
        <taxon>Dothideomycetes</taxon>
        <taxon>Pleosporomycetidae</taxon>
        <taxon>Pleosporales</taxon>
        <taxon>Pleosporineae</taxon>
        <taxon>Leptosphaeriaceae</taxon>
        <taxon>Plenodomus</taxon>
        <taxon>Plenodomus lingam/Leptosphaeria maculans species complex</taxon>
    </lineage>
</organism>
<evidence type="ECO:0000313" key="2">
    <source>
        <dbReference type="EMBL" id="CBX92985.1"/>
    </source>
</evidence>